<evidence type="ECO:0000256" key="3">
    <source>
        <dbReference type="ARBA" id="ARBA00022574"/>
    </source>
</evidence>
<dbReference type="GO" id="GO:0005737">
    <property type="term" value="C:cytoplasm"/>
    <property type="evidence" value="ECO:0007669"/>
    <property type="project" value="UniProtKB-SubCell"/>
</dbReference>
<dbReference type="PANTHER" id="PTHR14344:SF3">
    <property type="entry name" value="WD REPEAT-CONTAINING PROTEIN 6"/>
    <property type="match status" value="1"/>
</dbReference>
<keyword evidence="2" id="KW-0963">Cytoplasm</keyword>
<dbReference type="InterPro" id="IPR036322">
    <property type="entry name" value="WD40_repeat_dom_sf"/>
</dbReference>
<keyword evidence="5" id="KW-0677">Repeat</keyword>
<dbReference type="AlphaFoldDB" id="A0A7R8VXF5"/>
<name>A0A7R8VXF5_TIMDO</name>
<protein>
    <submittedName>
        <fullName evidence="6">Uncharacterized protein</fullName>
    </submittedName>
</protein>
<reference evidence="6" key="1">
    <citation type="submission" date="2020-11" db="EMBL/GenBank/DDBJ databases">
        <authorList>
            <person name="Tran Van P."/>
        </authorList>
    </citation>
    <scope>NUCLEOTIDE SEQUENCE</scope>
</reference>
<evidence type="ECO:0000256" key="4">
    <source>
        <dbReference type="ARBA" id="ARBA00022694"/>
    </source>
</evidence>
<dbReference type="PANTHER" id="PTHR14344">
    <property type="entry name" value="WD REPEAT PROTEIN"/>
    <property type="match status" value="1"/>
</dbReference>
<evidence type="ECO:0000256" key="5">
    <source>
        <dbReference type="ARBA" id="ARBA00022737"/>
    </source>
</evidence>
<accession>A0A7R8VXF5</accession>
<dbReference type="EMBL" id="OA585462">
    <property type="protein sequence ID" value="CAD7206695.1"/>
    <property type="molecule type" value="Genomic_DNA"/>
</dbReference>
<sequence length="163" mass="18289">MEKTSVVNYRSVCLTTDVITVRFIDNYLICSNGGHIQIFDVVSSKILLEEEIFQGQRVHGIVPGPEQRLAVFGGRMVSCFKLVSATENCESASLQLCERLSWWLSDWVLALEWLEGSLGGVLMALVTSSNTVYLWESGSELKRVPCRERCILYPFDCEGKADT</sequence>
<dbReference type="SUPFAM" id="SSF50978">
    <property type="entry name" value="WD40 repeat-like"/>
    <property type="match status" value="1"/>
</dbReference>
<gene>
    <name evidence="6" type="ORF">TDIB3V08_LOCUS12844</name>
</gene>
<evidence type="ECO:0000256" key="2">
    <source>
        <dbReference type="ARBA" id="ARBA00022490"/>
    </source>
</evidence>
<organism evidence="6">
    <name type="scientific">Timema douglasi</name>
    <name type="common">Walking stick</name>
    <dbReference type="NCBI Taxonomy" id="61478"/>
    <lineage>
        <taxon>Eukaryota</taxon>
        <taxon>Metazoa</taxon>
        <taxon>Ecdysozoa</taxon>
        <taxon>Arthropoda</taxon>
        <taxon>Hexapoda</taxon>
        <taxon>Insecta</taxon>
        <taxon>Pterygota</taxon>
        <taxon>Neoptera</taxon>
        <taxon>Polyneoptera</taxon>
        <taxon>Phasmatodea</taxon>
        <taxon>Timematodea</taxon>
        <taxon>Timematoidea</taxon>
        <taxon>Timematidae</taxon>
        <taxon>Timema</taxon>
    </lineage>
</organism>
<comment type="subcellular location">
    <subcellularLocation>
        <location evidence="1">Cytoplasm</location>
    </subcellularLocation>
</comment>
<evidence type="ECO:0000256" key="1">
    <source>
        <dbReference type="ARBA" id="ARBA00004496"/>
    </source>
</evidence>
<proteinExistence type="predicted"/>
<keyword evidence="4" id="KW-0819">tRNA processing</keyword>
<keyword evidence="3" id="KW-0853">WD repeat</keyword>
<evidence type="ECO:0000313" key="6">
    <source>
        <dbReference type="EMBL" id="CAD7206695.1"/>
    </source>
</evidence>
<dbReference type="InterPro" id="IPR051973">
    <property type="entry name" value="tRNA_Anticodon_Mtase-Reg"/>
</dbReference>
<dbReference type="GO" id="GO:0030488">
    <property type="term" value="P:tRNA methylation"/>
    <property type="evidence" value="ECO:0007669"/>
    <property type="project" value="TreeGrafter"/>
</dbReference>